<keyword evidence="2" id="KW-1185">Reference proteome</keyword>
<dbReference type="EMBL" id="OMOQ01000003">
    <property type="protein sequence ID" value="SPH24298.1"/>
    <property type="molecule type" value="Genomic_DNA"/>
</dbReference>
<dbReference type="RefSeq" id="WP_108854318.1">
    <property type="nucleotide sequence ID" value="NZ_OMOQ01000003.1"/>
</dbReference>
<proteinExistence type="predicted"/>
<evidence type="ECO:0000313" key="1">
    <source>
        <dbReference type="EMBL" id="SPH24298.1"/>
    </source>
</evidence>
<accession>A0A2R8BLP8</accession>
<dbReference type="AlphaFoldDB" id="A0A2R8BLP8"/>
<evidence type="ECO:0000313" key="2">
    <source>
        <dbReference type="Proteomes" id="UP000244924"/>
    </source>
</evidence>
<name>A0A2R8BLP8_9RHOB</name>
<organism evidence="1 2">
    <name type="scientific">Albidovulum aquaemixtae</name>
    <dbReference type="NCBI Taxonomy" id="1542388"/>
    <lineage>
        <taxon>Bacteria</taxon>
        <taxon>Pseudomonadati</taxon>
        <taxon>Pseudomonadota</taxon>
        <taxon>Alphaproteobacteria</taxon>
        <taxon>Rhodobacterales</taxon>
        <taxon>Paracoccaceae</taxon>
        <taxon>Albidovulum</taxon>
    </lineage>
</organism>
<gene>
    <name evidence="1" type="ORF">DEA8626_03348</name>
</gene>
<sequence>MKLLLTESAVVTCDHVVGVAPMKASRGFVTIEGSPVLRRPDPAGRPIAGCPNVGPTLKPCTSTLPMATGASDFVTIAGAPVCLEDTSGLTDGTPPGMVKYKVRDAGQALVRAGE</sequence>
<dbReference type="Proteomes" id="UP000244924">
    <property type="component" value="Unassembled WGS sequence"/>
</dbReference>
<dbReference type="OrthoDB" id="3078369at2"/>
<reference evidence="1 2" key="1">
    <citation type="submission" date="2018-03" db="EMBL/GenBank/DDBJ databases">
        <authorList>
            <person name="Keele B.F."/>
        </authorList>
    </citation>
    <scope>NUCLEOTIDE SEQUENCE [LARGE SCALE GENOMIC DNA]</scope>
    <source>
        <strain evidence="1 2">CECT 8626</strain>
    </source>
</reference>
<protein>
    <submittedName>
        <fullName evidence="1">Uncharacterized protein</fullName>
    </submittedName>
</protein>